<evidence type="ECO:0000256" key="5">
    <source>
        <dbReference type="ARBA" id="ARBA00023176"/>
    </source>
</evidence>
<evidence type="ECO:0000313" key="11">
    <source>
        <dbReference type="Proteomes" id="UP000479710"/>
    </source>
</evidence>
<dbReference type="GO" id="GO:0006886">
    <property type="term" value="P:intracellular protein transport"/>
    <property type="evidence" value="ECO:0007669"/>
    <property type="project" value="InterPro"/>
</dbReference>
<evidence type="ECO:0000256" key="7">
    <source>
        <dbReference type="RuleBase" id="RU363137"/>
    </source>
</evidence>
<accession>A0A6G1E199</accession>
<feature type="compositionally biased region" description="Low complexity" evidence="9">
    <location>
        <begin position="249"/>
        <end position="260"/>
    </location>
</feature>
<dbReference type="EMBL" id="SPHZ02000005">
    <property type="protein sequence ID" value="KAF0918336.1"/>
    <property type="molecule type" value="Genomic_DNA"/>
</dbReference>
<evidence type="ECO:0000256" key="2">
    <source>
        <dbReference type="ARBA" id="ARBA00004180"/>
    </source>
</evidence>
<keyword evidence="11" id="KW-1185">Reference proteome</keyword>
<feature type="compositionally biased region" description="Basic and acidic residues" evidence="9">
    <location>
        <begin position="297"/>
        <end position="339"/>
    </location>
</feature>
<feature type="compositionally biased region" description="Low complexity" evidence="9">
    <location>
        <begin position="340"/>
        <end position="362"/>
    </location>
</feature>
<dbReference type="GO" id="GO:0030130">
    <property type="term" value="C:clathrin coat of trans-Golgi network vesicle"/>
    <property type="evidence" value="ECO:0007669"/>
    <property type="project" value="InterPro"/>
</dbReference>
<dbReference type="PANTHER" id="PTHR10639">
    <property type="entry name" value="CLATHRIN LIGHT CHAIN"/>
    <property type="match status" value="1"/>
</dbReference>
<dbReference type="Proteomes" id="UP000479710">
    <property type="component" value="Unassembled WGS sequence"/>
</dbReference>
<feature type="region of interest" description="Disordered" evidence="9">
    <location>
        <begin position="1"/>
        <end position="23"/>
    </location>
</feature>
<evidence type="ECO:0000256" key="9">
    <source>
        <dbReference type="SAM" id="MobiDB-lite"/>
    </source>
</evidence>
<comment type="function">
    <text evidence="1 7">Clathrin is the major protein of the polyhedral coat of coated pits and vesicles.</text>
</comment>
<keyword evidence="4 7" id="KW-0472">Membrane</keyword>
<dbReference type="GO" id="GO:0030132">
    <property type="term" value="C:clathrin coat of coated pit"/>
    <property type="evidence" value="ECO:0007669"/>
    <property type="project" value="InterPro"/>
</dbReference>
<comment type="similarity">
    <text evidence="3 7">Belongs to the clathrin light chain family.</text>
</comment>
<protein>
    <recommendedName>
        <fullName evidence="7">Clathrin light chain</fullName>
    </recommendedName>
</protein>
<dbReference type="GO" id="GO:0072583">
    <property type="term" value="P:clathrin-dependent endocytosis"/>
    <property type="evidence" value="ECO:0007669"/>
    <property type="project" value="TreeGrafter"/>
</dbReference>
<organism evidence="10 11">
    <name type="scientific">Oryza meyeriana var. granulata</name>
    <dbReference type="NCBI Taxonomy" id="110450"/>
    <lineage>
        <taxon>Eukaryota</taxon>
        <taxon>Viridiplantae</taxon>
        <taxon>Streptophyta</taxon>
        <taxon>Embryophyta</taxon>
        <taxon>Tracheophyta</taxon>
        <taxon>Spermatophyta</taxon>
        <taxon>Magnoliopsida</taxon>
        <taxon>Liliopsida</taxon>
        <taxon>Poales</taxon>
        <taxon>Poaceae</taxon>
        <taxon>BOP clade</taxon>
        <taxon>Oryzoideae</taxon>
        <taxon>Oryzeae</taxon>
        <taxon>Oryzinae</taxon>
        <taxon>Oryza</taxon>
        <taxon>Oryza meyeriana</taxon>
    </lineage>
</organism>
<keyword evidence="5 7" id="KW-0168">Coated pit</keyword>
<evidence type="ECO:0000256" key="4">
    <source>
        <dbReference type="ARBA" id="ARBA00023136"/>
    </source>
</evidence>
<sequence length="374" mass="39735">MSSFGSVTAVAGDDDDVLPPRPFDPTVNIAAGADGDGLGALRRGHRFAASYSSFGTAASEDDFSGVASDGSGGVGYVGFGMPPDSNGAAAYGYGEAEDVMNGHVYQHGDVISGVIGAGGIEDDLFVGGADDGPVLPPPDAMKEEGILRREWRRQNAQMLEEKERKERERRAEIIAEAEEYKKSFAEKRKLNCDTNRTQNRDREKLFLENQEKFHKEADKQYWKAIAEMVPHEIPGLEKRGKRREQMEAKQPGVVVVQGPKPGKPADLSRMRQVLMKLKQTPPPHMAAPPPAAQPAEPAKEGGDKDAKKDGKNAKTDGKADGGKAAGEAEKKAAGGEKDSPVAAAADQPVTAAAAPPAATEVQANKEAAEQPAKK</sequence>
<dbReference type="OrthoDB" id="692902at2759"/>
<proteinExistence type="inferred from homology"/>
<comment type="subcellular location">
    <subcellularLocation>
        <location evidence="2 7">Cytoplasmic vesicle membrane</location>
        <topology evidence="2 7">Peripheral membrane protein</topology>
        <orientation evidence="2 7">Cytoplasmic side</orientation>
    </subcellularLocation>
    <subcellularLocation>
        <location evidence="7">Membrane</location>
        <location evidence="7">Coated pit</location>
        <topology evidence="7">Peripheral membrane protein</topology>
        <orientation evidence="7">Cytoplasmic side</orientation>
    </subcellularLocation>
    <text evidence="7">Cytoplasmic face of coated pits and vesicles.</text>
</comment>
<gene>
    <name evidence="10" type="ORF">E2562_023407</name>
</gene>
<evidence type="ECO:0000256" key="6">
    <source>
        <dbReference type="ARBA" id="ARBA00023329"/>
    </source>
</evidence>
<dbReference type="GO" id="GO:0032050">
    <property type="term" value="F:clathrin heavy chain binding"/>
    <property type="evidence" value="ECO:0007669"/>
    <property type="project" value="TreeGrafter"/>
</dbReference>
<dbReference type="PANTHER" id="PTHR10639:SF33">
    <property type="entry name" value="CLATHRIN LIGHT CHAIN 1"/>
    <property type="match status" value="1"/>
</dbReference>
<feature type="compositionally biased region" description="Pro residues" evidence="9">
    <location>
        <begin position="280"/>
        <end position="292"/>
    </location>
</feature>
<feature type="region of interest" description="Disordered" evidence="9">
    <location>
        <begin position="233"/>
        <end position="374"/>
    </location>
</feature>
<evidence type="ECO:0000256" key="1">
    <source>
        <dbReference type="ARBA" id="ARBA00003913"/>
    </source>
</evidence>
<dbReference type="GO" id="GO:0005198">
    <property type="term" value="F:structural molecule activity"/>
    <property type="evidence" value="ECO:0007669"/>
    <property type="project" value="InterPro"/>
</dbReference>
<evidence type="ECO:0000256" key="8">
    <source>
        <dbReference type="SAM" id="Coils"/>
    </source>
</evidence>
<feature type="compositionally biased region" description="Basic and acidic residues" evidence="9">
    <location>
        <begin position="234"/>
        <end position="247"/>
    </location>
</feature>
<name>A0A6G1E199_9ORYZ</name>
<evidence type="ECO:0000256" key="3">
    <source>
        <dbReference type="ARBA" id="ARBA00005263"/>
    </source>
</evidence>
<evidence type="ECO:0000313" key="10">
    <source>
        <dbReference type="EMBL" id="KAF0918336.1"/>
    </source>
</evidence>
<feature type="coiled-coil region" evidence="8">
    <location>
        <begin position="148"/>
        <end position="176"/>
    </location>
</feature>
<keyword evidence="8" id="KW-0175">Coiled coil</keyword>
<dbReference type="Pfam" id="PF01086">
    <property type="entry name" value="Clathrin_lg_ch"/>
    <property type="match status" value="1"/>
</dbReference>
<dbReference type="AlphaFoldDB" id="A0A6G1E199"/>
<keyword evidence="6 7" id="KW-0968">Cytoplasmic vesicle</keyword>
<reference evidence="10 11" key="1">
    <citation type="submission" date="2019-11" db="EMBL/GenBank/DDBJ databases">
        <title>Whole genome sequence of Oryza granulata.</title>
        <authorList>
            <person name="Li W."/>
        </authorList>
    </citation>
    <scope>NUCLEOTIDE SEQUENCE [LARGE SCALE GENOMIC DNA]</scope>
    <source>
        <strain evidence="11">cv. Menghai</strain>
        <tissue evidence="10">Leaf</tissue>
    </source>
</reference>
<dbReference type="InterPro" id="IPR000996">
    <property type="entry name" value="Clathrin_L-chain"/>
</dbReference>
<comment type="caution">
    <text evidence="10">The sequence shown here is derived from an EMBL/GenBank/DDBJ whole genome shotgun (WGS) entry which is preliminary data.</text>
</comment>